<evidence type="ECO:0000256" key="8">
    <source>
        <dbReference type="ARBA" id="ARBA00038436"/>
    </source>
</evidence>
<dbReference type="OrthoDB" id="9795655at2"/>
<proteinExistence type="inferred from homology"/>
<dbReference type="AlphaFoldDB" id="S9ZJR0"/>
<evidence type="ECO:0000256" key="7">
    <source>
        <dbReference type="ARBA" id="ARBA00023136"/>
    </source>
</evidence>
<dbReference type="PATRIC" id="fig|1348657.5.peg.3738"/>
<comment type="subunit">
    <text evidence="9">The complex comprises the extracytoplasmic solute receptor protein and the two transmembrane proteins.</text>
</comment>
<evidence type="ECO:0000313" key="12">
    <source>
        <dbReference type="Proteomes" id="UP000015455"/>
    </source>
</evidence>
<dbReference type="GO" id="GO:0005886">
    <property type="term" value="C:plasma membrane"/>
    <property type="evidence" value="ECO:0007669"/>
    <property type="project" value="UniProtKB-SubCell"/>
</dbReference>
<gene>
    <name evidence="11" type="ORF">M622_08475</name>
</gene>
<name>S9ZJR0_9RHOO</name>
<dbReference type="InterPro" id="IPR007387">
    <property type="entry name" value="TRAP_DctQ"/>
</dbReference>
<dbReference type="GO" id="GO:0022857">
    <property type="term" value="F:transmembrane transporter activity"/>
    <property type="evidence" value="ECO:0007669"/>
    <property type="project" value="UniProtKB-UniRule"/>
</dbReference>
<dbReference type="InterPro" id="IPR055348">
    <property type="entry name" value="DctQ"/>
</dbReference>
<evidence type="ECO:0000256" key="3">
    <source>
        <dbReference type="ARBA" id="ARBA00022475"/>
    </source>
</evidence>
<dbReference type="STRING" id="1348657.M622_08475"/>
<protein>
    <recommendedName>
        <fullName evidence="9">TRAP transporter small permease protein</fullName>
    </recommendedName>
</protein>
<keyword evidence="2 9" id="KW-0813">Transport</keyword>
<feature type="transmembrane region" description="Helical" evidence="9">
    <location>
        <begin position="92"/>
        <end position="114"/>
    </location>
</feature>
<evidence type="ECO:0000313" key="11">
    <source>
        <dbReference type="EMBL" id="EPZ13722.1"/>
    </source>
</evidence>
<dbReference type="PANTHER" id="PTHR35011:SF4">
    <property type="entry name" value="SLL1102 PROTEIN"/>
    <property type="match status" value="1"/>
</dbReference>
<comment type="caution">
    <text evidence="11">The sequence shown here is derived from an EMBL/GenBank/DDBJ whole genome shotgun (WGS) entry which is preliminary data.</text>
</comment>
<feature type="domain" description="Tripartite ATP-independent periplasmic transporters DctQ component" evidence="10">
    <location>
        <begin position="30"/>
        <end position="161"/>
    </location>
</feature>
<evidence type="ECO:0000259" key="10">
    <source>
        <dbReference type="Pfam" id="PF04290"/>
    </source>
</evidence>
<keyword evidence="7 9" id="KW-0472">Membrane</keyword>
<evidence type="ECO:0000256" key="5">
    <source>
        <dbReference type="ARBA" id="ARBA00022692"/>
    </source>
</evidence>
<keyword evidence="3" id="KW-1003">Cell membrane</keyword>
<evidence type="ECO:0000256" key="1">
    <source>
        <dbReference type="ARBA" id="ARBA00004429"/>
    </source>
</evidence>
<keyword evidence="4 9" id="KW-0997">Cell inner membrane</keyword>
<dbReference type="PANTHER" id="PTHR35011">
    <property type="entry name" value="2,3-DIKETO-L-GULONATE TRAP TRANSPORTER SMALL PERMEASE PROTEIN YIAM"/>
    <property type="match status" value="1"/>
</dbReference>
<feature type="transmembrane region" description="Helical" evidence="9">
    <location>
        <begin position="21"/>
        <end position="38"/>
    </location>
</feature>
<comment type="subcellular location">
    <subcellularLocation>
        <location evidence="1 9">Cell inner membrane</location>
        <topology evidence="1 9">Multi-pass membrane protein</topology>
    </subcellularLocation>
</comment>
<dbReference type="Proteomes" id="UP000015455">
    <property type="component" value="Unassembled WGS sequence"/>
</dbReference>
<accession>S9ZJR0</accession>
<evidence type="ECO:0000256" key="4">
    <source>
        <dbReference type="ARBA" id="ARBA00022519"/>
    </source>
</evidence>
<evidence type="ECO:0000256" key="6">
    <source>
        <dbReference type="ARBA" id="ARBA00022989"/>
    </source>
</evidence>
<comment type="similarity">
    <text evidence="8 9">Belongs to the TRAP transporter small permease family.</text>
</comment>
<keyword evidence="6 9" id="KW-1133">Transmembrane helix</keyword>
<feature type="transmembrane region" description="Helical" evidence="9">
    <location>
        <begin position="53"/>
        <end position="71"/>
    </location>
</feature>
<feature type="transmembrane region" description="Helical" evidence="9">
    <location>
        <begin position="134"/>
        <end position="154"/>
    </location>
</feature>
<keyword evidence="5 9" id="KW-0812">Transmembrane</keyword>
<dbReference type="Pfam" id="PF04290">
    <property type="entry name" value="DctQ"/>
    <property type="match status" value="1"/>
</dbReference>
<organism evidence="11 12">
    <name type="scientific">Thauera terpenica 58Eu</name>
    <dbReference type="NCBI Taxonomy" id="1348657"/>
    <lineage>
        <taxon>Bacteria</taxon>
        <taxon>Pseudomonadati</taxon>
        <taxon>Pseudomonadota</taxon>
        <taxon>Betaproteobacteria</taxon>
        <taxon>Rhodocyclales</taxon>
        <taxon>Zoogloeaceae</taxon>
        <taxon>Thauera</taxon>
    </lineage>
</organism>
<dbReference type="eggNOG" id="COG4665">
    <property type="taxonomic scope" value="Bacteria"/>
</dbReference>
<dbReference type="RefSeq" id="WP_021251119.1">
    <property type="nucleotide sequence ID" value="NZ_ATJV01000125.1"/>
</dbReference>
<reference evidence="11 12" key="1">
    <citation type="submission" date="2013-06" db="EMBL/GenBank/DDBJ databases">
        <title>Draft genome sequence of Thauera terpenica.</title>
        <authorList>
            <person name="Liu B."/>
            <person name="Frostegard A.H."/>
            <person name="Shapleigh J.P."/>
        </authorList>
    </citation>
    <scope>NUCLEOTIDE SEQUENCE [LARGE SCALE GENOMIC DNA]</scope>
    <source>
        <strain evidence="11 12">58Eu</strain>
    </source>
</reference>
<evidence type="ECO:0000256" key="9">
    <source>
        <dbReference type="RuleBase" id="RU369079"/>
    </source>
</evidence>
<comment type="function">
    <text evidence="9">Part of the tripartite ATP-independent periplasmic (TRAP) transport system.</text>
</comment>
<evidence type="ECO:0000256" key="2">
    <source>
        <dbReference type="ARBA" id="ARBA00022448"/>
    </source>
</evidence>
<sequence length="208" mass="22788">MPFLLRISRLIDWINERVGRSVMWLVLIAVLISAGNALVRKLFNTSSNALLEIQWYLFAAIFMLAAGYTFLRNEHVRIDVLTSRLSPRMQNIVDIVGIILFLMPMAALILWLSWPIVMNSLQSGEMSQNSGGLIRWPVKMMLPLGLGLLLLQALSELIKRIAFLSGHGPNPLLKRGAAVAAAEELMAAIKAQDKLGGKEGGGSGGVVK</sequence>
<keyword evidence="12" id="KW-1185">Reference proteome</keyword>
<dbReference type="EMBL" id="ATJV01000125">
    <property type="protein sequence ID" value="EPZ13722.1"/>
    <property type="molecule type" value="Genomic_DNA"/>
</dbReference>